<dbReference type="CDD" id="cd05471">
    <property type="entry name" value="pepsin_like"/>
    <property type="match status" value="1"/>
</dbReference>
<keyword evidence="10" id="KW-1185">Reference proteome</keyword>
<gene>
    <name evidence="9" type="ORF">NEOLI_002370</name>
</gene>
<evidence type="ECO:0000256" key="7">
    <source>
        <dbReference type="SAM" id="SignalP"/>
    </source>
</evidence>
<dbReference type="InterPro" id="IPR021109">
    <property type="entry name" value="Peptidase_aspartic_dom_sf"/>
</dbReference>
<evidence type="ECO:0000256" key="6">
    <source>
        <dbReference type="RuleBase" id="RU000454"/>
    </source>
</evidence>
<dbReference type="PROSITE" id="PS51767">
    <property type="entry name" value="PEPTIDASE_A1"/>
    <property type="match status" value="1"/>
</dbReference>
<dbReference type="GO" id="GO:0006508">
    <property type="term" value="P:proteolysis"/>
    <property type="evidence" value="ECO:0007669"/>
    <property type="project" value="UniProtKB-KW"/>
</dbReference>
<feature type="active site" evidence="5">
    <location>
        <position position="247"/>
    </location>
</feature>
<dbReference type="OrthoDB" id="660550at2759"/>
<dbReference type="STRING" id="1198029.A0A1U7LPF4"/>
<evidence type="ECO:0000256" key="2">
    <source>
        <dbReference type="ARBA" id="ARBA00022670"/>
    </source>
</evidence>
<comment type="caution">
    <text evidence="9">The sequence shown here is derived from an EMBL/GenBank/DDBJ whole genome shotgun (WGS) entry which is preliminary data.</text>
</comment>
<dbReference type="InterPro" id="IPR001969">
    <property type="entry name" value="Aspartic_peptidase_AS"/>
</dbReference>
<dbReference type="Proteomes" id="UP000186594">
    <property type="component" value="Unassembled WGS sequence"/>
</dbReference>
<comment type="similarity">
    <text evidence="1 6">Belongs to the peptidase A1 family.</text>
</comment>
<keyword evidence="7" id="KW-0732">Signal</keyword>
<evidence type="ECO:0000256" key="3">
    <source>
        <dbReference type="ARBA" id="ARBA00022750"/>
    </source>
</evidence>
<sequence length="554" mass="62088">MLNYGIIFLSFSIFESLCGITFGVHADQTPLLQEIYSPVSLEPSSQNVEQILQTNINGEPESFHSEFQLEAQSQAPGILASPSFPAFEITQDDSHCGQSHSSFGVDFGHFDPKFCKRLTCLDSAILPKFPLQKRHVQGTISAKGKRTVHFRMLDDLPNNNTEKATGTHDTLKALDKYGNEVPDPPINVSRAVNRRHYLNSYKDKRKARTATTVELTDFYIPEENTDMEWYGHLSIGNPPQVFNVIFDTGSSDIWVPGENCTNYLGKNGYKFNSTAKSLGKYFECRYGSGTVTGKLLSDTMVLGDLTVEQQNFLVVDFEQADSMPPPMDGILGLAFQGLSQTNSLPIFENLVKSCSLTRNLFSLSLNRYTINKGVSKITFGAIESSDFTGDISWSVVIPEKISRYWKIKLDGMKINDRDAFFWKHDAIIDSGSTLIMTSPETLETLFWNTQDAKRSENSSDEFAYYNVPCINFPRFEVVFAGRSWPLDSRDMNFGPEDFDPSKCIVGIIGAAFIDKMRHSTPAWIFGGSLLKSVYAIFDMNDGIARIGFAQRTFQ</sequence>
<evidence type="ECO:0000259" key="8">
    <source>
        <dbReference type="PROSITE" id="PS51767"/>
    </source>
</evidence>
<accession>A0A1U7LPF4</accession>
<dbReference type="PRINTS" id="PR00792">
    <property type="entry name" value="PEPSIN"/>
</dbReference>
<dbReference type="PANTHER" id="PTHR47966">
    <property type="entry name" value="BETA-SITE APP-CLEAVING ENZYME, ISOFORM A-RELATED"/>
    <property type="match status" value="1"/>
</dbReference>
<evidence type="ECO:0000256" key="1">
    <source>
        <dbReference type="ARBA" id="ARBA00007447"/>
    </source>
</evidence>
<dbReference type="Pfam" id="PF00026">
    <property type="entry name" value="Asp"/>
    <property type="match status" value="1"/>
</dbReference>
<dbReference type="EMBL" id="LXFE01000755">
    <property type="protein sequence ID" value="OLL24508.1"/>
    <property type="molecule type" value="Genomic_DNA"/>
</dbReference>
<dbReference type="AlphaFoldDB" id="A0A1U7LPF4"/>
<dbReference type="PROSITE" id="PS00141">
    <property type="entry name" value="ASP_PROTEASE"/>
    <property type="match status" value="1"/>
</dbReference>
<evidence type="ECO:0000313" key="10">
    <source>
        <dbReference type="Proteomes" id="UP000186594"/>
    </source>
</evidence>
<keyword evidence="4 6" id="KW-0378">Hydrolase</keyword>
<feature type="domain" description="Peptidase A1" evidence="8">
    <location>
        <begin position="229"/>
        <end position="549"/>
    </location>
</feature>
<dbReference type="InterPro" id="IPR034164">
    <property type="entry name" value="Pepsin-like_dom"/>
</dbReference>
<keyword evidence="2 6" id="KW-0645">Protease</keyword>
<dbReference type="GO" id="GO:0004190">
    <property type="term" value="F:aspartic-type endopeptidase activity"/>
    <property type="evidence" value="ECO:0007669"/>
    <property type="project" value="UniProtKB-KW"/>
</dbReference>
<dbReference type="InterPro" id="IPR033121">
    <property type="entry name" value="PEPTIDASE_A1"/>
</dbReference>
<evidence type="ECO:0000313" key="9">
    <source>
        <dbReference type="EMBL" id="OLL24508.1"/>
    </source>
</evidence>
<feature type="signal peptide" evidence="7">
    <location>
        <begin position="1"/>
        <end position="26"/>
    </location>
</feature>
<dbReference type="PANTHER" id="PTHR47966:SF51">
    <property type="entry name" value="BETA-SITE APP-CLEAVING ENZYME, ISOFORM A-RELATED"/>
    <property type="match status" value="1"/>
</dbReference>
<evidence type="ECO:0000256" key="5">
    <source>
        <dbReference type="PIRSR" id="PIRSR601461-1"/>
    </source>
</evidence>
<reference evidence="9 10" key="1">
    <citation type="submission" date="2016-04" db="EMBL/GenBank/DDBJ databases">
        <title>Evolutionary innovation and constraint leading to complex multicellularity in the Ascomycota.</title>
        <authorList>
            <person name="Cisse O."/>
            <person name="Nguyen A."/>
            <person name="Hewitt D.A."/>
            <person name="Jedd G."/>
            <person name="Stajich J.E."/>
        </authorList>
    </citation>
    <scope>NUCLEOTIDE SEQUENCE [LARGE SCALE GENOMIC DNA]</scope>
    <source>
        <strain evidence="9 10">DAH-3</strain>
    </source>
</reference>
<proteinExistence type="inferred from homology"/>
<dbReference type="Gene3D" id="2.40.70.10">
    <property type="entry name" value="Acid Proteases"/>
    <property type="match status" value="2"/>
</dbReference>
<dbReference type="SUPFAM" id="SSF50630">
    <property type="entry name" value="Acid proteases"/>
    <property type="match status" value="1"/>
</dbReference>
<protein>
    <submittedName>
        <fullName evidence="9">Gastricsin</fullName>
    </submittedName>
</protein>
<dbReference type="InterPro" id="IPR001461">
    <property type="entry name" value="Aspartic_peptidase_A1"/>
</dbReference>
<keyword evidence="3 6" id="KW-0064">Aspartyl protease</keyword>
<feature type="chain" id="PRO_5012843784" evidence="7">
    <location>
        <begin position="27"/>
        <end position="554"/>
    </location>
</feature>
<organism evidence="9 10">
    <name type="scientific">Neolecta irregularis (strain DAH-3)</name>
    <dbReference type="NCBI Taxonomy" id="1198029"/>
    <lineage>
        <taxon>Eukaryota</taxon>
        <taxon>Fungi</taxon>
        <taxon>Dikarya</taxon>
        <taxon>Ascomycota</taxon>
        <taxon>Taphrinomycotina</taxon>
        <taxon>Neolectales</taxon>
        <taxon>Neolectaceae</taxon>
        <taxon>Neolecta</taxon>
    </lineage>
</organism>
<name>A0A1U7LPF4_NEOID</name>
<dbReference type="FunFam" id="2.40.70.10:FF:000115">
    <property type="entry name" value="Lysosomal aspartic protease"/>
    <property type="match status" value="1"/>
</dbReference>
<evidence type="ECO:0000256" key="4">
    <source>
        <dbReference type="ARBA" id="ARBA00022801"/>
    </source>
</evidence>
<feature type="active site" evidence="5">
    <location>
        <position position="429"/>
    </location>
</feature>